<dbReference type="Proteomes" id="UP001458880">
    <property type="component" value="Unassembled WGS sequence"/>
</dbReference>
<keyword evidence="1" id="KW-0732">Signal</keyword>
<organism evidence="2 3">
    <name type="scientific">Popillia japonica</name>
    <name type="common">Japanese beetle</name>
    <dbReference type="NCBI Taxonomy" id="7064"/>
    <lineage>
        <taxon>Eukaryota</taxon>
        <taxon>Metazoa</taxon>
        <taxon>Ecdysozoa</taxon>
        <taxon>Arthropoda</taxon>
        <taxon>Hexapoda</taxon>
        <taxon>Insecta</taxon>
        <taxon>Pterygota</taxon>
        <taxon>Neoptera</taxon>
        <taxon>Endopterygota</taxon>
        <taxon>Coleoptera</taxon>
        <taxon>Polyphaga</taxon>
        <taxon>Scarabaeiformia</taxon>
        <taxon>Scarabaeidae</taxon>
        <taxon>Rutelinae</taxon>
        <taxon>Popillia</taxon>
    </lineage>
</organism>
<gene>
    <name evidence="2" type="ORF">QE152_g26169</name>
</gene>
<keyword evidence="3" id="KW-1185">Reference proteome</keyword>
<protein>
    <submittedName>
        <fullName evidence="2">Uncharacterized protein</fullName>
    </submittedName>
</protein>
<evidence type="ECO:0000313" key="3">
    <source>
        <dbReference type="Proteomes" id="UP001458880"/>
    </source>
</evidence>
<accession>A0AAW1JZ72</accession>
<comment type="caution">
    <text evidence="2">The sequence shown here is derived from an EMBL/GenBank/DDBJ whole genome shotgun (WGS) entry which is preliminary data.</text>
</comment>
<feature type="signal peptide" evidence="1">
    <location>
        <begin position="1"/>
        <end position="17"/>
    </location>
</feature>
<name>A0AAW1JZ72_POPJA</name>
<evidence type="ECO:0000256" key="1">
    <source>
        <dbReference type="SAM" id="SignalP"/>
    </source>
</evidence>
<sequence length="461" mass="51084">MKIHLAILFAVIAICSAERRRLLVNQYRYDIPVHNTPLRPRYDLPITPGKPAEVYGVPFEYQVVQSAVQPPVQDARPVVSKYKYNIVAPVTSPVKFPQLVRYPVEEKTKTTLQIVPKENIVSTYKYKTESPEIQIVPSLPLGPYPAAIPATKVAEPVVSSYKFKIEPSAEQSLPLAPYPSSVVRPSLPSAPYPPALPISSKPVISQYNYKIEASVKPSLPLAPYPPAQPTVPVEKPPVPTVPVEKPPVVINKYNYAIKSSQLPSAPYPPAVYTPEVVKPVINKYKYNIESSVVPSLPPEVVKPVINKYKYNIESSVVPSLPSAPYPPAKPVPVVPKPNIINSYKFKIEPAVAPQPLPFVPLAPYPAAVPPTIVSEPTLTVSQVEKIKPVVNQYSYRIETPVKRVETYLPVKKIQIEESVKNVASKPAVFQYRYVAPYEEVRKVQESQVAIQKPHAVYGVPL</sequence>
<proteinExistence type="predicted"/>
<feature type="chain" id="PRO_5043934689" evidence="1">
    <location>
        <begin position="18"/>
        <end position="461"/>
    </location>
</feature>
<evidence type="ECO:0000313" key="2">
    <source>
        <dbReference type="EMBL" id="KAK9710182.1"/>
    </source>
</evidence>
<dbReference type="AlphaFoldDB" id="A0AAW1JZ72"/>
<reference evidence="2 3" key="1">
    <citation type="journal article" date="2024" name="BMC Genomics">
        <title>De novo assembly and annotation of Popillia japonica's genome with initial clues to its potential as an invasive pest.</title>
        <authorList>
            <person name="Cucini C."/>
            <person name="Boschi S."/>
            <person name="Funari R."/>
            <person name="Cardaioli E."/>
            <person name="Iannotti N."/>
            <person name="Marturano G."/>
            <person name="Paoli F."/>
            <person name="Bruttini M."/>
            <person name="Carapelli A."/>
            <person name="Frati F."/>
            <person name="Nardi F."/>
        </authorList>
    </citation>
    <scope>NUCLEOTIDE SEQUENCE [LARGE SCALE GENOMIC DNA]</scope>
    <source>
        <strain evidence="2">DMR45628</strain>
    </source>
</reference>
<dbReference type="EMBL" id="JASPKY010000297">
    <property type="protein sequence ID" value="KAK9710182.1"/>
    <property type="molecule type" value="Genomic_DNA"/>
</dbReference>